<feature type="region of interest" description="Disordered" evidence="1">
    <location>
        <begin position="1"/>
        <end position="21"/>
    </location>
</feature>
<keyword evidence="3" id="KW-1185">Reference proteome</keyword>
<dbReference type="Proteomes" id="UP000199317">
    <property type="component" value="Unassembled WGS sequence"/>
</dbReference>
<dbReference type="AlphaFoldDB" id="A0A1H0RIB1"/>
<gene>
    <name evidence="2" type="ORF">SAMN04489708_11080</name>
</gene>
<dbReference type="EMBL" id="FNJL01000010">
    <property type="protein sequence ID" value="SDP29254.1"/>
    <property type="molecule type" value="Genomic_DNA"/>
</dbReference>
<reference evidence="3" key="1">
    <citation type="submission" date="2016-10" db="EMBL/GenBank/DDBJ databases">
        <authorList>
            <person name="Varghese N."/>
            <person name="Submissions S."/>
        </authorList>
    </citation>
    <scope>NUCLEOTIDE SEQUENCE [LARGE SCALE GENOMIC DNA]</scope>
    <source>
        <strain evidence="3">DSM 17101</strain>
    </source>
</reference>
<organism evidence="2 3">
    <name type="scientific">Paracidovorax cattleyae</name>
    <dbReference type="NCBI Taxonomy" id="80868"/>
    <lineage>
        <taxon>Bacteria</taxon>
        <taxon>Pseudomonadati</taxon>
        <taxon>Pseudomonadota</taxon>
        <taxon>Betaproteobacteria</taxon>
        <taxon>Burkholderiales</taxon>
        <taxon>Comamonadaceae</taxon>
        <taxon>Paracidovorax</taxon>
    </lineage>
</organism>
<accession>A0A1H0RIB1</accession>
<sequence length="317" mass="31751">MTDIVSPPSIDALPPAPLPTDTPADFNAKGFATVAAQVGMVPQINAVATNVYTNATATQERATAAAGSATTAGTQATNAATARAGSEAARDTASGHATAAGTARTGAEAARDAASGSASAAATARTGAEAARDQTLAMGAQVLTASSSTSMVPGTGAKSFSIETGRAFAQGMRLVITSAGDTSAQMTGSVTSYDRATGALQMLITTSSGTASRSDWVLGIAGGDSSDLPLVLITTNTTAQAGRCYVIGAAGITLTMPTTWATNDRIQWIEAIGNGAQYSVAFGSTPVRGRALGMQVLSARYWSSPGLRYQDNTRGIV</sequence>
<evidence type="ECO:0000313" key="2">
    <source>
        <dbReference type="EMBL" id="SDP29254.1"/>
    </source>
</evidence>
<protein>
    <submittedName>
        <fullName evidence="2">Uncharacterized protein</fullName>
    </submittedName>
</protein>
<feature type="region of interest" description="Disordered" evidence="1">
    <location>
        <begin position="66"/>
        <end position="114"/>
    </location>
</feature>
<name>A0A1H0RIB1_9BURK</name>
<dbReference type="RefSeq" id="WP_244160080.1">
    <property type="nucleotide sequence ID" value="NZ_FNJL01000010.1"/>
</dbReference>
<evidence type="ECO:0000313" key="3">
    <source>
        <dbReference type="Proteomes" id="UP000199317"/>
    </source>
</evidence>
<proteinExistence type="predicted"/>
<evidence type="ECO:0000256" key="1">
    <source>
        <dbReference type="SAM" id="MobiDB-lite"/>
    </source>
</evidence>